<dbReference type="AlphaFoldDB" id="A0A316I048"/>
<name>A0A316I048_9PSEU</name>
<comment type="caution">
    <text evidence="3">The sequence shown here is derived from an EMBL/GenBank/DDBJ whole genome shotgun (WGS) entry which is preliminary data.</text>
</comment>
<dbReference type="Pfam" id="PF01370">
    <property type="entry name" value="Epimerase"/>
    <property type="match status" value="1"/>
</dbReference>
<dbReference type="InterPro" id="IPR001509">
    <property type="entry name" value="Epimerase_deHydtase"/>
</dbReference>
<dbReference type="InterPro" id="IPR036291">
    <property type="entry name" value="NAD(P)-bd_dom_sf"/>
</dbReference>
<protein>
    <submittedName>
        <fullName evidence="3">Nucleoside-diphosphate-sugar epimerase</fullName>
    </submittedName>
</protein>
<reference evidence="3 4" key="1">
    <citation type="submission" date="2018-05" db="EMBL/GenBank/DDBJ databases">
        <title>Genomic Encyclopedia of Type Strains, Phase IV (KMG-IV): sequencing the most valuable type-strain genomes for metagenomic binning, comparative biology and taxonomic classification.</title>
        <authorList>
            <person name="Goeker M."/>
        </authorList>
    </citation>
    <scope>NUCLEOTIDE SEQUENCE [LARGE SCALE GENOMIC DNA]</scope>
    <source>
        <strain evidence="3 4">DSM 45480</strain>
    </source>
</reference>
<evidence type="ECO:0000313" key="3">
    <source>
        <dbReference type="EMBL" id="PWK86428.1"/>
    </source>
</evidence>
<dbReference type="EMBL" id="QGHB01000005">
    <property type="protein sequence ID" value="PWK86428.1"/>
    <property type="molecule type" value="Genomic_DNA"/>
</dbReference>
<proteinExistence type="predicted"/>
<organism evidence="3 4">
    <name type="scientific">Lentzea atacamensis</name>
    <dbReference type="NCBI Taxonomy" id="531938"/>
    <lineage>
        <taxon>Bacteria</taxon>
        <taxon>Bacillati</taxon>
        <taxon>Actinomycetota</taxon>
        <taxon>Actinomycetes</taxon>
        <taxon>Pseudonocardiales</taxon>
        <taxon>Pseudonocardiaceae</taxon>
        <taxon>Lentzea</taxon>
    </lineage>
</organism>
<dbReference type="SUPFAM" id="SSF51735">
    <property type="entry name" value="NAD(P)-binding Rossmann-fold domains"/>
    <property type="match status" value="1"/>
</dbReference>
<dbReference type="Proteomes" id="UP000246005">
    <property type="component" value="Unassembled WGS sequence"/>
</dbReference>
<feature type="domain" description="NAD-dependent epimerase/dehydratase" evidence="2">
    <location>
        <begin position="5"/>
        <end position="179"/>
    </location>
</feature>
<sequence length="303" mass="32616">MSKRALILGGTGLIGRAAARRLRAHGWTVDAPGREVDREDPAAIARALGDGADLLVDCLCYTAEHARSLLPLVHDATSTVMISAKAVYVDDEGRHVNSPSPPRFAGPVTEDQPTMAPGCSDFRTREGYGANKVAAEQTLLDSGLPITVLRPSKVHGVGNKRPLEWYFVERVLARHPVVVLASRGEGTDHPSAAANIAALIETAAARPGRRILNAADPDAPNGLEISRIIARHFGHHWREILLDHDQSGRHPWHRVPPFVLDTTAASALGYEPVGDYATTVAETLDRLSGNSRSSAPWQDRSGE</sequence>
<gene>
    <name evidence="3" type="ORF">C8D88_105477</name>
</gene>
<accession>A0A316I048</accession>
<dbReference type="Gene3D" id="3.40.50.720">
    <property type="entry name" value="NAD(P)-binding Rossmann-like Domain"/>
    <property type="match status" value="1"/>
</dbReference>
<evidence type="ECO:0000313" key="4">
    <source>
        <dbReference type="Proteomes" id="UP000246005"/>
    </source>
</evidence>
<dbReference type="RefSeq" id="WP_233439613.1">
    <property type="nucleotide sequence ID" value="NZ_QGHB01000005.1"/>
</dbReference>
<evidence type="ECO:0000259" key="2">
    <source>
        <dbReference type="Pfam" id="PF01370"/>
    </source>
</evidence>
<feature type="region of interest" description="Disordered" evidence="1">
    <location>
        <begin position="93"/>
        <end position="115"/>
    </location>
</feature>
<evidence type="ECO:0000256" key="1">
    <source>
        <dbReference type="SAM" id="MobiDB-lite"/>
    </source>
</evidence>